<keyword evidence="4" id="KW-1185">Reference proteome</keyword>
<feature type="chain" id="PRO_5007281634" evidence="2">
    <location>
        <begin position="22"/>
        <end position="153"/>
    </location>
</feature>
<evidence type="ECO:0000313" key="4">
    <source>
        <dbReference type="Proteomes" id="UP000073601"/>
    </source>
</evidence>
<keyword evidence="2" id="KW-0732">Signal</keyword>
<reference evidence="4" key="1">
    <citation type="submission" date="2016-02" db="EMBL/GenBank/DDBJ databases">
        <authorList>
            <person name="Rodrigo-Torres Lidia"/>
            <person name="Arahal R.David."/>
        </authorList>
    </citation>
    <scope>NUCLEOTIDE SEQUENCE [LARGE SCALE GENOMIC DNA]</scope>
    <source>
        <strain evidence="4">CECT 8713</strain>
    </source>
</reference>
<dbReference type="Proteomes" id="UP000073601">
    <property type="component" value="Unassembled WGS sequence"/>
</dbReference>
<protein>
    <submittedName>
        <fullName evidence="3">Uncharacterized protein</fullName>
    </submittedName>
</protein>
<dbReference type="RefSeq" id="WP_062704829.1">
    <property type="nucleotide sequence ID" value="NZ_CAWRCI010000001.1"/>
</dbReference>
<dbReference type="OrthoDB" id="5919059at2"/>
<dbReference type="AlphaFoldDB" id="A0A128ETN7"/>
<accession>A0A128ETN7</accession>
<proteinExistence type="predicted"/>
<organism evidence="3 4">
    <name type="scientific">Grimontia marina</name>
    <dbReference type="NCBI Taxonomy" id="646534"/>
    <lineage>
        <taxon>Bacteria</taxon>
        <taxon>Pseudomonadati</taxon>
        <taxon>Pseudomonadota</taxon>
        <taxon>Gammaproteobacteria</taxon>
        <taxon>Vibrionales</taxon>
        <taxon>Vibrionaceae</taxon>
        <taxon>Grimontia</taxon>
    </lineage>
</organism>
<sequence length="153" mass="15554">MKITATIFGVTSLALSSIAFAFESDEQRQSIISQLGDVPSEETYQSVLLENPVFVIEILALLLEMEGVDPQFAIQAAMTAAPDKAIEIAQFARDAGIANENITTAALLAGLDPTEIAEATAAGIQTAAAGPAPPSAPAVGGQGGGGEDVISPN</sequence>
<gene>
    <name evidence="3" type="ORF">GMA8713_00183</name>
</gene>
<dbReference type="EMBL" id="FIZY01000001">
    <property type="protein sequence ID" value="CZF77465.1"/>
    <property type="molecule type" value="Genomic_DNA"/>
</dbReference>
<feature type="signal peptide" evidence="2">
    <location>
        <begin position="1"/>
        <end position="21"/>
    </location>
</feature>
<name>A0A128ETN7_9GAMM</name>
<evidence type="ECO:0000313" key="3">
    <source>
        <dbReference type="EMBL" id="CZF77465.1"/>
    </source>
</evidence>
<feature type="region of interest" description="Disordered" evidence="1">
    <location>
        <begin position="127"/>
        <end position="153"/>
    </location>
</feature>
<evidence type="ECO:0000256" key="2">
    <source>
        <dbReference type="SAM" id="SignalP"/>
    </source>
</evidence>
<evidence type="ECO:0000256" key="1">
    <source>
        <dbReference type="SAM" id="MobiDB-lite"/>
    </source>
</evidence>